<evidence type="ECO:0000259" key="2">
    <source>
        <dbReference type="PROSITE" id="PS51782"/>
    </source>
</evidence>
<feature type="region of interest" description="Disordered" evidence="1">
    <location>
        <begin position="56"/>
        <end position="96"/>
    </location>
</feature>
<feature type="domain" description="LysM" evidence="2">
    <location>
        <begin position="8"/>
        <end position="52"/>
    </location>
</feature>
<name>A0AAE6G3U4_MYXXA</name>
<evidence type="ECO:0000313" key="4">
    <source>
        <dbReference type="Proteomes" id="UP000320179"/>
    </source>
</evidence>
<proteinExistence type="predicted"/>
<organism evidence="3 4">
    <name type="scientific">Myxococcus xanthus</name>
    <dbReference type="NCBI Taxonomy" id="34"/>
    <lineage>
        <taxon>Bacteria</taxon>
        <taxon>Pseudomonadati</taxon>
        <taxon>Myxococcota</taxon>
        <taxon>Myxococcia</taxon>
        <taxon>Myxococcales</taxon>
        <taxon>Cystobacterineae</taxon>
        <taxon>Myxococcaceae</taxon>
        <taxon>Myxococcus</taxon>
    </lineage>
</organism>
<dbReference type="AlphaFoldDB" id="A0AAE6G3U4"/>
<dbReference type="SUPFAM" id="SSF54106">
    <property type="entry name" value="LysM domain"/>
    <property type="match status" value="1"/>
</dbReference>
<dbReference type="CDD" id="cd00118">
    <property type="entry name" value="LysM"/>
    <property type="match status" value="1"/>
</dbReference>
<reference evidence="3 4" key="1">
    <citation type="journal article" date="2019" name="Science">
        <title>Social genes are selection hotspots in kin groups of a soil microbe.</title>
        <authorList>
            <person name="Wielgoss S."/>
            <person name="Wolfensberger R."/>
            <person name="Sun L."/>
            <person name="Fiegna F."/>
            <person name="Velicer G.J."/>
        </authorList>
    </citation>
    <scope>NUCLEOTIDE SEQUENCE [LARGE SCALE GENOMIC DNA]</scope>
    <source>
        <strain evidence="3 4">MC3.5.9c15</strain>
    </source>
</reference>
<feature type="compositionally biased region" description="Gly residues" evidence="1">
    <location>
        <begin position="62"/>
        <end position="89"/>
    </location>
</feature>
<protein>
    <submittedName>
        <fullName evidence="3">Peptigoglycan-binding protein LysM</fullName>
    </submittedName>
</protein>
<sequence>MGAGASMSNYRIRPNDTLSGLAARFGTTVEKLARDNNIANPDLIYAGNTLRIGHSGRDSFDAGGGRQGVRGGGPSGDVSGGADVGGPTGAGPSNASAAMRRLADAARSAAMGMGGYNSQGLCATGVSRAIRNALGIGVSGNGNQIDNNLPRDKFKQVNMSLEEALKIPGLVLTWESTSTRLGSIYGHTAVTLGDGHSSASDFIERNTTNSGRTGFKVFMPIA</sequence>
<dbReference type="EMBL" id="CP017174">
    <property type="protein sequence ID" value="QDE70200.1"/>
    <property type="molecule type" value="Genomic_DNA"/>
</dbReference>
<dbReference type="Proteomes" id="UP000320179">
    <property type="component" value="Chromosome"/>
</dbReference>
<accession>A0AAE6G3U4</accession>
<dbReference type="Gene3D" id="3.10.350.10">
    <property type="entry name" value="LysM domain"/>
    <property type="match status" value="1"/>
</dbReference>
<dbReference type="Gene3D" id="3.90.1720.10">
    <property type="entry name" value="endopeptidase domain like (from Nostoc punctiforme)"/>
    <property type="match status" value="1"/>
</dbReference>
<dbReference type="SMART" id="SM00257">
    <property type="entry name" value="LysM"/>
    <property type="match status" value="1"/>
</dbReference>
<dbReference type="Pfam" id="PF01476">
    <property type="entry name" value="LysM"/>
    <property type="match status" value="1"/>
</dbReference>
<dbReference type="PROSITE" id="PS51782">
    <property type="entry name" value="LYSM"/>
    <property type="match status" value="1"/>
</dbReference>
<gene>
    <name evidence="3" type="ORF">BHS09_26295</name>
</gene>
<evidence type="ECO:0000313" key="3">
    <source>
        <dbReference type="EMBL" id="QDE70200.1"/>
    </source>
</evidence>
<evidence type="ECO:0000256" key="1">
    <source>
        <dbReference type="SAM" id="MobiDB-lite"/>
    </source>
</evidence>
<dbReference type="InterPro" id="IPR018392">
    <property type="entry name" value="LysM"/>
</dbReference>
<dbReference type="InterPro" id="IPR036779">
    <property type="entry name" value="LysM_dom_sf"/>
</dbReference>